<evidence type="ECO:0000256" key="1">
    <source>
        <dbReference type="HAMAP-Rule" id="MF_00598"/>
    </source>
</evidence>
<dbReference type="Pfam" id="PF04361">
    <property type="entry name" value="DUF494"/>
    <property type="match status" value="1"/>
</dbReference>
<dbReference type="EMBL" id="CP001801">
    <property type="protein sequence ID" value="ACX96907.1"/>
    <property type="molecule type" value="Genomic_DNA"/>
</dbReference>
<protein>
    <recommendedName>
        <fullName evidence="1">Protein Smg homolog</fullName>
    </recommendedName>
</protein>
<reference evidence="2 3" key="1">
    <citation type="submission" date="2009-10" db="EMBL/GenBank/DDBJ databases">
        <title>Complete sequence of Halothiobacillus neapolitanus c2.</title>
        <authorList>
            <consortium name="US DOE Joint Genome Institute"/>
            <person name="Lucas S."/>
            <person name="Copeland A."/>
            <person name="Lapidus A."/>
            <person name="Glavina del Rio T."/>
            <person name="Tice H."/>
            <person name="Bruce D."/>
            <person name="Goodwin L."/>
            <person name="Pitluck S."/>
            <person name="Davenport K."/>
            <person name="Brettin T."/>
            <person name="Detter J.C."/>
            <person name="Han C."/>
            <person name="Tapia R."/>
            <person name="Larimer F."/>
            <person name="Land M."/>
            <person name="Hauser L."/>
            <person name="Kyrpides N."/>
            <person name="Mikhailova N."/>
            <person name="Kerfeld C."/>
            <person name="Cannon G."/>
            <person name="Heinhort S."/>
        </authorList>
    </citation>
    <scope>NUCLEOTIDE SEQUENCE [LARGE SCALE GENOMIC DNA]</scope>
    <source>
        <strain evidence="3">ATCC 23641 / c2</strain>
    </source>
</reference>
<name>D0KVS7_HALNC</name>
<keyword evidence="3" id="KW-1185">Reference proteome</keyword>
<dbReference type="AlphaFoldDB" id="D0KVS7"/>
<dbReference type="HAMAP" id="MF_00598">
    <property type="entry name" value="Smg"/>
    <property type="match status" value="1"/>
</dbReference>
<gene>
    <name evidence="1" type="primary">smg</name>
    <name evidence="2" type="ordered locus">Hneap_2089</name>
</gene>
<organism evidence="2 3">
    <name type="scientific">Halothiobacillus neapolitanus (strain ATCC 23641 / DSM 15147 / CIP 104769 / NCIMB 8539 / c2)</name>
    <name type="common">Thiobacillus neapolitanus</name>
    <dbReference type="NCBI Taxonomy" id="555778"/>
    <lineage>
        <taxon>Bacteria</taxon>
        <taxon>Pseudomonadati</taxon>
        <taxon>Pseudomonadota</taxon>
        <taxon>Gammaproteobacteria</taxon>
        <taxon>Chromatiales</taxon>
        <taxon>Halothiobacillaceae</taxon>
        <taxon>Halothiobacillus</taxon>
    </lineage>
</organism>
<dbReference type="KEGG" id="hna:Hneap_2089"/>
<accession>D0KVS7</accession>
<dbReference type="PANTHER" id="PTHR38692:SF1">
    <property type="entry name" value="PROTEIN SMG"/>
    <property type="match status" value="1"/>
</dbReference>
<sequence length="166" mass="18626">MKETVLDLLMYLFENHMEEEPHLPPAPLRTDLQQKLLHAGFDADEIGRAFSWLDAAANEPTERAAVHGAEVSAPKPTSFRVFTAEEQMALDIESRGLLIQLEAIGVLSAQTRETVIERALALDNDELDIEDIKWVVMLVLFARPGEEAAFAWMEDLVFAETAELLH</sequence>
<evidence type="ECO:0000313" key="3">
    <source>
        <dbReference type="Proteomes" id="UP000009102"/>
    </source>
</evidence>
<dbReference type="PANTHER" id="PTHR38692">
    <property type="entry name" value="PROTEIN SMG"/>
    <property type="match status" value="1"/>
</dbReference>
<proteinExistence type="inferred from homology"/>
<evidence type="ECO:0000313" key="2">
    <source>
        <dbReference type="EMBL" id="ACX96907.1"/>
    </source>
</evidence>
<dbReference type="InterPro" id="IPR007456">
    <property type="entry name" value="Smg"/>
</dbReference>
<dbReference type="eggNOG" id="COG2922">
    <property type="taxonomic scope" value="Bacteria"/>
</dbReference>
<dbReference type="HOGENOM" id="CLU_133242_0_0_6"/>
<comment type="similarity">
    <text evidence="1">Belongs to the Smg family.</text>
</comment>
<dbReference type="RefSeq" id="WP_012824939.1">
    <property type="nucleotide sequence ID" value="NC_013422.1"/>
</dbReference>
<dbReference type="OrthoDB" id="9788984at2"/>
<dbReference type="Proteomes" id="UP000009102">
    <property type="component" value="Chromosome"/>
</dbReference>
<dbReference type="STRING" id="555778.Hneap_2089"/>